<reference evidence="2" key="1">
    <citation type="submission" date="2025-08" db="UniProtKB">
        <authorList>
            <consortium name="Ensembl"/>
        </authorList>
    </citation>
    <scope>IDENTIFICATION</scope>
</reference>
<feature type="transmembrane region" description="Helical" evidence="1">
    <location>
        <begin position="79"/>
        <end position="101"/>
    </location>
</feature>
<keyword evidence="1" id="KW-0812">Transmembrane</keyword>
<keyword evidence="3" id="KW-1185">Reference proteome</keyword>
<dbReference type="GO" id="GO:0072544">
    <property type="term" value="F:L-DOPA binding"/>
    <property type="evidence" value="ECO:0007669"/>
    <property type="project" value="InterPro"/>
</dbReference>
<accession>A0A667I201</accession>
<dbReference type="AlphaFoldDB" id="A0A667I201"/>
<evidence type="ECO:0000256" key="1">
    <source>
        <dbReference type="SAM" id="Phobius"/>
    </source>
</evidence>
<dbReference type="Pfam" id="PF02101">
    <property type="entry name" value="Ocular_alb"/>
    <property type="match status" value="1"/>
</dbReference>
<protein>
    <submittedName>
        <fullName evidence="2">Uncharacterized protein</fullName>
    </submittedName>
</protein>
<evidence type="ECO:0000313" key="3">
    <source>
        <dbReference type="Proteomes" id="UP000472241"/>
    </source>
</evidence>
<dbReference type="Ensembl" id="ENSLCNT00005036426.1">
    <property type="protein sequence ID" value="ENSLCNP00005032629.1"/>
    <property type="gene ID" value="ENSLCNG00005021215.1"/>
</dbReference>
<dbReference type="Proteomes" id="UP000472241">
    <property type="component" value="Unplaced"/>
</dbReference>
<proteinExistence type="predicted"/>
<keyword evidence="1" id="KW-0472">Membrane</keyword>
<dbReference type="PRINTS" id="PR00965">
    <property type="entry name" value="OCULARALBNSM"/>
</dbReference>
<dbReference type="GO" id="GO:0050848">
    <property type="term" value="P:regulation of calcium-mediated signaling"/>
    <property type="evidence" value="ECO:0007669"/>
    <property type="project" value="TreeGrafter"/>
</dbReference>
<dbReference type="InterPro" id="IPR001414">
    <property type="entry name" value="GPR143"/>
</dbReference>
<dbReference type="GO" id="GO:0035240">
    <property type="term" value="F:dopamine binding"/>
    <property type="evidence" value="ECO:0007669"/>
    <property type="project" value="InterPro"/>
</dbReference>
<evidence type="ECO:0000313" key="2">
    <source>
        <dbReference type="Ensembl" id="ENSLCNP00005032629.1"/>
    </source>
</evidence>
<sequence>MASPRLGTFCCPTRDAATQLVLGFQPRAFHALCLGGGACRLALGLLQLLPGRRPAGPGPTSTSPPASARAPASVRILRAAAACDLLGCLGIVFRSAVWLGFPDFVKGISDVNGTDLWPAEYCVGTAMWIQLLYGACFWWLFCYAVDAYLVIRRSAGQRYAQGTRAFCPISVLDGSMGRVLGSSDASSRKHVPPYFCLFFFFLKFIEVISAPKVRLELTTLRSRATCSSD</sequence>
<dbReference type="GO" id="GO:0032438">
    <property type="term" value="P:melanosome organization"/>
    <property type="evidence" value="ECO:0007669"/>
    <property type="project" value="TreeGrafter"/>
</dbReference>
<dbReference type="PANTHER" id="PTHR15177:SF2">
    <property type="entry name" value="G-PROTEIN COUPLED RECEPTOR 143"/>
    <property type="match status" value="1"/>
</dbReference>
<dbReference type="GO" id="GO:0035643">
    <property type="term" value="F:L-DOPA receptor activity"/>
    <property type="evidence" value="ECO:0007669"/>
    <property type="project" value="TreeGrafter"/>
</dbReference>
<organism evidence="2 3">
    <name type="scientific">Lynx canadensis</name>
    <name type="common">Canada lynx</name>
    <name type="synonym">Felis canadensis</name>
    <dbReference type="NCBI Taxonomy" id="61383"/>
    <lineage>
        <taxon>Eukaryota</taxon>
        <taxon>Metazoa</taxon>
        <taxon>Chordata</taxon>
        <taxon>Craniata</taxon>
        <taxon>Vertebrata</taxon>
        <taxon>Euteleostomi</taxon>
        <taxon>Mammalia</taxon>
        <taxon>Eutheria</taxon>
        <taxon>Laurasiatheria</taxon>
        <taxon>Carnivora</taxon>
        <taxon>Feliformia</taxon>
        <taxon>Felidae</taxon>
        <taxon>Felinae</taxon>
        <taxon>Lynx</taxon>
    </lineage>
</organism>
<keyword evidence="1" id="KW-1133">Transmembrane helix</keyword>
<dbReference type="GO" id="GO:0033162">
    <property type="term" value="C:melanosome membrane"/>
    <property type="evidence" value="ECO:0007669"/>
    <property type="project" value="TreeGrafter"/>
</dbReference>
<reference evidence="2" key="2">
    <citation type="submission" date="2025-09" db="UniProtKB">
        <authorList>
            <consortium name="Ensembl"/>
        </authorList>
    </citation>
    <scope>IDENTIFICATION</scope>
</reference>
<feature type="transmembrane region" description="Helical" evidence="1">
    <location>
        <begin position="127"/>
        <end position="151"/>
    </location>
</feature>
<name>A0A667I201_LYNCA</name>
<dbReference type="PANTHER" id="PTHR15177">
    <property type="entry name" value="G-PROTEIN COUPLED RECEPTOR 143"/>
    <property type="match status" value="1"/>
</dbReference>
<dbReference type="GO" id="GO:0072545">
    <property type="term" value="F:L-tyrosine binding"/>
    <property type="evidence" value="ECO:0007669"/>
    <property type="project" value="InterPro"/>
</dbReference>
<dbReference type="GO" id="GO:0005886">
    <property type="term" value="C:plasma membrane"/>
    <property type="evidence" value="ECO:0007669"/>
    <property type="project" value="TreeGrafter"/>
</dbReference>